<dbReference type="AlphaFoldDB" id="A0AAE9FGS3"/>
<reference evidence="2 3" key="1">
    <citation type="submission" date="2022-04" db="EMBL/GenBank/DDBJ databases">
        <title>Chromosome-level reference genomes for two strains of Caenorhabditis briggsae: an improved platform for comparative genomics.</title>
        <authorList>
            <person name="Stevens L."/>
            <person name="Andersen E."/>
        </authorList>
    </citation>
    <scope>NUCLEOTIDE SEQUENCE [LARGE SCALE GENOMIC DNA]</scope>
    <source>
        <strain evidence="2">VX34</strain>
        <tissue evidence="2">Whole-organism</tissue>
    </source>
</reference>
<feature type="compositionally biased region" description="Low complexity" evidence="1">
    <location>
        <begin position="255"/>
        <end position="269"/>
    </location>
</feature>
<feature type="compositionally biased region" description="Basic and acidic residues" evidence="1">
    <location>
        <begin position="321"/>
        <end position="333"/>
    </location>
</feature>
<sequence length="403" mass="46643">MSSICEKQVRVPMVRLRSAALMKTPSTPNSHPTPANNYFADFAETTMTSRCYEENEARKAERVSNGTADPLYDCPMCKCKMTTEYKESDRGPVCTFCYNKYKDEFQWTYDEKLDISKILTQKKEPKDMRKRHLRCAKCQEVFVDFAISSITLCSKCFVYTKPTAPVQPPIIMPAVLEADLSSEPPKKKSRSRKTPAKKSVRTEANNHIEAPTNPRNGPHAPNFNNINNPTDIPPVIDNSFDWYSLPPPLEYHGGQSQPYQPSVQPYQQPEAPPLQHYQNPTSLYQQQEAVGYQDLEAQPPAHQQHPPPPYYEPFQAPYHHQEHQNCPVPHHESQMPYQQPQGAQVYQHHQTPPPPIPNQNQFQPNYGYQYHTEHIFDNRQHSVHPTWNQNYSQHENYNYGYQN</sequence>
<evidence type="ECO:0000256" key="1">
    <source>
        <dbReference type="SAM" id="MobiDB-lite"/>
    </source>
</evidence>
<evidence type="ECO:0000313" key="3">
    <source>
        <dbReference type="Proteomes" id="UP000829354"/>
    </source>
</evidence>
<keyword evidence="3" id="KW-1185">Reference proteome</keyword>
<gene>
    <name evidence="2" type="ORF">L5515_018310</name>
</gene>
<name>A0AAE9FGS3_CAEBR</name>
<organism evidence="2 3">
    <name type="scientific">Caenorhabditis briggsae</name>
    <dbReference type="NCBI Taxonomy" id="6238"/>
    <lineage>
        <taxon>Eukaryota</taxon>
        <taxon>Metazoa</taxon>
        <taxon>Ecdysozoa</taxon>
        <taxon>Nematoda</taxon>
        <taxon>Chromadorea</taxon>
        <taxon>Rhabditida</taxon>
        <taxon>Rhabditina</taxon>
        <taxon>Rhabditomorpha</taxon>
        <taxon>Rhabditoidea</taxon>
        <taxon>Rhabditidae</taxon>
        <taxon>Peloderinae</taxon>
        <taxon>Caenorhabditis</taxon>
    </lineage>
</organism>
<evidence type="ECO:0000313" key="2">
    <source>
        <dbReference type="EMBL" id="UMM42506.1"/>
    </source>
</evidence>
<protein>
    <submittedName>
        <fullName evidence="2">Uncharacterized protein</fullName>
    </submittedName>
</protein>
<feature type="region of interest" description="Disordered" evidence="1">
    <location>
        <begin position="321"/>
        <end position="356"/>
    </location>
</feature>
<proteinExistence type="predicted"/>
<feature type="region of interest" description="Disordered" evidence="1">
    <location>
        <begin position="180"/>
        <end position="231"/>
    </location>
</feature>
<feature type="region of interest" description="Disordered" evidence="1">
    <location>
        <begin position="247"/>
        <end position="277"/>
    </location>
</feature>
<feature type="compositionally biased region" description="Basic residues" evidence="1">
    <location>
        <begin position="187"/>
        <end position="199"/>
    </location>
</feature>
<dbReference type="Proteomes" id="UP000829354">
    <property type="component" value="Chromosome X"/>
</dbReference>
<feature type="compositionally biased region" description="Polar residues" evidence="1">
    <location>
        <begin position="335"/>
        <end position="350"/>
    </location>
</feature>
<accession>A0AAE9FGS3</accession>
<dbReference type="EMBL" id="CP092625">
    <property type="protein sequence ID" value="UMM42506.1"/>
    <property type="molecule type" value="Genomic_DNA"/>
</dbReference>